<keyword evidence="5" id="KW-0762">Sugar transport</keyword>
<keyword evidence="10" id="KW-0626">Porin</keyword>
<dbReference type="InterPro" id="IPR054765">
    <property type="entry name" value="SLBB_dom"/>
</dbReference>
<dbReference type="Gene3D" id="3.10.560.10">
    <property type="entry name" value="Outer membrane lipoprotein wza domain like"/>
    <property type="match status" value="2"/>
</dbReference>
<keyword evidence="4" id="KW-1134">Transmembrane beta strand</keyword>
<dbReference type="Gene3D" id="3.30.1950.10">
    <property type="entry name" value="wza like domain"/>
    <property type="match status" value="1"/>
</dbReference>
<evidence type="ECO:0000313" key="20">
    <source>
        <dbReference type="Proteomes" id="UP001331561"/>
    </source>
</evidence>
<dbReference type="EMBL" id="JAYXHS010000004">
    <property type="protein sequence ID" value="MEC5387844.1"/>
    <property type="molecule type" value="Genomic_DNA"/>
</dbReference>
<gene>
    <name evidence="19" type="primary">epsE</name>
    <name evidence="19" type="ORF">VVD49_19080</name>
</gene>
<organism evidence="19 20">
    <name type="scientific">Uliginosibacterium silvisoli</name>
    <dbReference type="NCBI Taxonomy" id="3114758"/>
    <lineage>
        <taxon>Bacteria</taxon>
        <taxon>Pseudomonadati</taxon>
        <taxon>Pseudomonadota</taxon>
        <taxon>Betaproteobacteria</taxon>
        <taxon>Rhodocyclales</taxon>
        <taxon>Zoogloeaceae</taxon>
        <taxon>Uliginosibacterium</taxon>
    </lineage>
</organism>
<feature type="domain" description="Polysaccharide export protein N-terminal" evidence="16">
    <location>
        <begin position="39"/>
        <end position="115"/>
    </location>
</feature>
<evidence type="ECO:0000256" key="13">
    <source>
        <dbReference type="ARBA" id="ARBA00023237"/>
    </source>
</evidence>
<evidence type="ECO:0000256" key="2">
    <source>
        <dbReference type="ARBA" id="ARBA00009450"/>
    </source>
</evidence>
<keyword evidence="14" id="KW-0449">Lipoprotein</keyword>
<dbReference type="Pfam" id="PF10531">
    <property type="entry name" value="SLBB"/>
    <property type="match status" value="1"/>
</dbReference>
<evidence type="ECO:0000256" key="8">
    <source>
        <dbReference type="ARBA" id="ARBA00023047"/>
    </source>
</evidence>
<evidence type="ECO:0000259" key="18">
    <source>
        <dbReference type="Pfam" id="PF22461"/>
    </source>
</evidence>
<dbReference type="InterPro" id="IPR049712">
    <property type="entry name" value="Poly_export"/>
</dbReference>
<comment type="subcellular location">
    <subcellularLocation>
        <location evidence="1">Cell outer membrane</location>
        <topology evidence="1">Multi-pass membrane protein</topology>
    </subcellularLocation>
</comment>
<feature type="domain" description="Soluble ligand binding" evidence="17">
    <location>
        <begin position="207"/>
        <end position="261"/>
    </location>
</feature>
<evidence type="ECO:0000256" key="3">
    <source>
        <dbReference type="ARBA" id="ARBA00022448"/>
    </source>
</evidence>
<dbReference type="PANTHER" id="PTHR33619">
    <property type="entry name" value="POLYSACCHARIDE EXPORT PROTEIN GFCE-RELATED"/>
    <property type="match status" value="1"/>
</dbReference>
<dbReference type="Proteomes" id="UP001331561">
    <property type="component" value="Unassembled WGS sequence"/>
</dbReference>
<dbReference type="InterPro" id="IPR017478">
    <property type="entry name" value="Polysacc_export_EpsE"/>
</dbReference>
<evidence type="ECO:0000256" key="4">
    <source>
        <dbReference type="ARBA" id="ARBA00022452"/>
    </source>
</evidence>
<keyword evidence="6" id="KW-0812">Transmembrane</keyword>
<dbReference type="RefSeq" id="WP_327600818.1">
    <property type="nucleotide sequence ID" value="NZ_JAYXHS010000004.1"/>
</dbReference>
<keyword evidence="12" id="KW-0564">Palmitate</keyword>
<keyword evidence="20" id="KW-1185">Reference proteome</keyword>
<reference evidence="19 20" key="1">
    <citation type="submission" date="2024-01" db="EMBL/GenBank/DDBJ databases">
        <title>Uliginosibacterium soil sp. nov.</title>
        <authorList>
            <person name="Lv Y."/>
        </authorList>
    </citation>
    <scope>NUCLEOTIDE SEQUENCE [LARGE SCALE GENOMIC DNA]</scope>
    <source>
        <strain evidence="19 20">H3</strain>
    </source>
</reference>
<evidence type="ECO:0000256" key="5">
    <source>
        <dbReference type="ARBA" id="ARBA00022597"/>
    </source>
</evidence>
<evidence type="ECO:0000256" key="11">
    <source>
        <dbReference type="ARBA" id="ARBA00023136"/>
    </source>
</evidence>
<evidence type="ECO:0000256" key="1">
    <source>
        <dbReference type="ARBA" id="ARBA00004571"/>
    </source>
</evidence>
<keyword evidence="11" id="KW-0472">Membrane</keyword>
<evidence type="ECO:0000256" key="15">
    <source>
        <dbReference type="SAM" id="SignalP"/>
    </source>
</evidence>
<evidence type="ECO:0000256" key="12">
    <source>
        <dbReference type="ARBA" id="ARBA00023139"/>
    </source>
</evidence>
<comment type="caution">
    <text evidence="19">The sequence shown here is derived from an EMBL/GenBank/DDBJ whole genome shotgun (WGS) entry which is preliminary data.</text>
</comment>
<dbReference type="Pfam" id="PF22461">
    <property type="entry name" value="SLBB_2"/>
    <property type="match status" value="1"/>
</dbReference>
<evidence type="ECO:0000256" key="14">
    <source>
        <dbReference type="ARBA" id="ARBA00023288"/>
    </source>
</evidence>
<dbReference type="NCBIfam" id="TIGR03028">
    <property type="entry name" value="EpsE"/>
    <property type="match status" value="1"/>
</dbReference>
<feature type="domain" description="SLBB" evidence="18">
    <location>
        <begin position="122"/>
        <end position="202"/>
    </location>
</feature>
<accession>A0ABU6K885</accession>
<sequence>MQSSKSIRTLLSALVIAVTALLLLSHSTLSTAQEATGSAVPNDYVLAPGDIVHIQVYQNPDLTTDTRVAESGRISFPLLGGVQIGGLTVAQAEALIAKQLADGRLVVKPQVIVLLQEVRGNQVAVLGLVNKPGRYPLETNNVRVSDMLAMAGGIAEKGGNTVIVSGTRHGKAFRQQLDVPAMYNSGDFTNDILLAGGDSIYVNPAPVFFIYGEVQHPGIFRLDRDMMLMQAVAAGGGSTPRGSLKGIQVSRRNANGKVVVIEPKMDEQLQPNDVVFVRESIF</sequence>
<proteinExistence type="inferred from homology"/>
<evidence type="ECO:0000256" key="9">
    <source>
        <dbReference type="ARBA" id="ARBA00023065"/>
    </source>
</evidence>
<protein>
    <submittedName>
        <fullName evidence="19">Polysaccharide export protein EpsE</fullName>
    </submittedName>
</protein>
<keyword evidence="3" id="KW-0813">Transport</keyword>
<feature type="chain" id="PRO_5045568834" evidence="15">
    <location>
        <begin position="33"/>
        <end position="282"/>
    </location>
</feature>
<evidence type="ECO:0000259" key="17">
    <source>
        <dbReference type="Pfam" id="PF10531"/>
    </source>
</evidence>
<keyword evidence="7 15" id="KW-0732">Signal</keyword>
<dbReference type="PANTHER" id="PTHR33619:SF3">
    <property type="entry name" value="POLYSACCHARIDE EXPORT PROTEIN GFCE-RELATED"/>
    <property type="match status" value="1"/>
</dbReference>
<name>A0ABU6K885_9RHOO</name>
<keyword evidence="13" id="KW-0998">Cell outer membrane</keyword>
<keyword evidence="9" id="KW-0406">Ion transport</keyword>
<evidence type="ECO:0000256" key="7">
    <source>
        <dbReference type="ARBA" id="ARBA00022729"/>
    </source>
</evidence>
<evidence type="ECO:0000259" key="16">
    <source>
        <dbReference type="Pfam" id="PF02563"/>
    </source>
</evidence>
<evidence type="ECO:0000313" key="19">
    <source>
        <dbReference type="EMBL" id="MEC5387844.1"/>
    </source>
</evidence>
<dbReference type="InterPro" id="IPR019554">
    <property type="entry name" value="Soluble_ligand-bd"/>
</dbReference>
<keyword evidence="8" id="KW-0625">Polysaccharide transport</keyword>
<feature type="signal peptide" evidence="15">
    <location>
        <begin position="1"/>
        <end position="32"/>
    </location>
</feature>
<dbReference type="Pfam" id="PF02563">
    <property type="entry name" value="Poly_export"/>
    <property type="match status" value="1"/>
</dbReference>
<dbReference type="InterPro" id="IPR003715">
    <property type="entry name" value="Poly_export_N"/>
</dbReference>
<comment type="similarity">
    <text evidence="2">Belongs to the BexD/CtrA/VexA family.</text>
</comment>
<evidence type="ECO:0000256" key="10">
    <source>
        <dbReference type="ARBA" id="ARBA00023114"/>
    </source>
</evidence>
<evidence type="ECO:0000256" key="6">
    <source>
        <dbReference type="ARBA" id="ARBA00022692"/>
    </source>
</evidence>